<name>A0A4U0RSR3_9ACTN</name>
<evidence type="ECO:0000256" key="1">
    <source>
        <dbReference type="ARBA" id="ARBA00006817"/>
    </source>
</evidence>
<dbReference type="InterPro" id="IPR013538">
    <property type="entry name" value="ASHA1/2-like_C"/>
</dbReference>
<gene>
    <name evidence="3" type="ORF">FCI23_47030</name>
</gene>
<proteinExistence type="inferred from homology"/>
<reference evidence="3 4" key="1">
    <citation type="submission" date="2019-04" db="EMBL/GenBank/DDBJ databases">
        <title>Streptomyces oryziradicis sp. nov., a novel actinomycete isolated from rhizosphere soil of rice (Oryza sativa L.).</title>
        <authorList>
            <person name="Li C."/>
        </authorList>
    </citation>
    <scope>NUCLEOTIDE SEQUENCE [LARGE SCALE GENOMIC DNA]</scope>
    <source>
        <strain evidence="3 4">NEAU-C40</strain>
    </source>
</reference>
<dbReference type="Proteomes" id="UP000305778">
    <property type="component" value="Unassembled WGS sequence"/>
</dbReference>
<dbReference type="Gene3D" id="3.30.530.20">
    <property type="match status" value="1"/>
</dbReference>
<comment type="similarity">
    <text evidence="1">Belongs to the AHA1 family.</text>
</comment>
<comment type="caution">
    <text evidence="3">The sequence shown here is derived from an EMBL/GenBank/DDBJ whole genome shotgun (WGS) entry which is preliminary data.</text>
</comment>
<dbReference type="Pfam" id="PF08327">
    <property type="entry name" value="AHSA1"/>
    <property type="match status" value="1"/>
</dbReference>
<dbReference type="CDD" id="cd07814">
    <property type="entry name" value="SRPBCC_CalC_Aha1-like"/>
    <property type="match status" value="1"/>
</dbReference>
<accession>A0A4U0RSR3</accession>
<organism evidence="3 4">
    <name type="scientific">Actinacidiphila oryziradicis</name>
    <dbReference type="NCBI Taxonomy" id="2571141"/>
    <lineage>
        <taxon>Bacteria</taxon>
        <taxon>Bacillati</taxon>
        <taxon>Actinomycetota</taxon>
        <taxon>Actinomycetes</taxon>
        <taxon>Kitasatosporales</taxon>
        <taxon>Streptomycetaceae</taxon>
        <taxon>Actinacidiphila</taxon>
    </lineage>
</organism>
<dbReference type="InterPro" id="IPR023393">
    <property type="entry name" value="START-like_dom_sf"/>
</dbReference>
<evidence type="ECO:0000313" key="3">
    <source>
        <dbReference type="EMBL" id="TJZ99109.1"/>
    </source>
</evidence>
<evidence type="ECO:0000259" key="2">
    <source>
        <dbReference type="Pfam" id="PF08327"/>
    </source>
</evidence>
<dbReference type="RefSeq" id="WP_136730157.1">
    <property type="nucleotide sequence ID" value="NZ_SUMC01000117.1"/>
</dbReference>
<sequence>MTSDNSYTKTLSLAATREEVFAALTDPDQVTAWWSAKSTTGSGETGGELQITFGTEEQPTVMRVLAAHRPDVVVWEVTSSPLIPDWEGTRPTFTMTTTDGGCRLDFTHHGLVPTLECFELCNVDWRRFLVRLGAHAEQHG</sequence>
<dbReference type="OrthoDB" id="287565at2"/>
<protein>
    <submittedName>
        <fullName evidence="3">SRPBCC domain-containing protein</fullName>
    </submittedName>
</protein>
<evidence type="ECO:0000313" key="4">
    <source>
        <dbReference type="Proteomes" id="UP000305778"/>
    </source>
</evidence>
<feature type="domain" description="Activator of Hsp90 ATPase homologue 1/2-like C-terminal" evidence="2">
    <location>
        <begin position="15"/>
        <end position="135"/>
    </location>
</feature>
<dbReference type="EMBL" id="SUMC01000117">
    <property type="protein sequence ID" value="TJZ99109.1"/>
    <property type="molecule type" value="Genomic_DNA"/>
</dbReference>
<dbReference type="SUPFAM" id="SSF55961">
    <property type="entry name" value="Bet v1-like"/>
    <property type="match status" value="1"/>
</dbReference>
<dbReference type="AlphaFoldDB" id="A0A4U0RSR3"/>
<keyword evidence="4" id="KW-1185">Reference proteome</keyword>